<gene>
    <name evidence="1" type="ORF">HannXRQ_Chr05g0149821</name>
</gene>
<name>A0A251UQH7_HELAN</name>
<sequence>MSFALIVVKLTVKSKSGYGPPELTSDKHGINTRRTIPFFDLMSNKGLSFSISHHILTHLHHPL</sequence>
<dbReference type="InParanoid" id="A0A251UQH7"/>
<dbReference type="EMBL" id="CM007894">
    <property type="protein sequence ID" value="OTG25640.1"/>
    <property type="molecule type" value="Genomic_DNA"/>
</dbReference>
<dbReference type="Proteomes" id="UP000215914">
    <property type="component" value="Chromosome 5"/>
</dbReference>
<proteinExistence type="predicted"/>
<keyword evidence="2" id="KW-1185">Reference proteome</keyword>
<evidence type="ECO:0000313" key="2">
    <source>
        <dbReference type="Proteomes" id="UP000215914"/>
    </source>
</evidence>
<accession>A0A251UQH7</accession>
<dbReference type="AlphaFoldDB" id="A0A251UQH7"/>
<organism evidence="1 2">
    <name type="scientific">Helianthus annuus</name>
    <name type="common">Common sunflower</name>
    <dbReference type="NCBI Taxonomy" id="4232"/>
    <lineage>
        <taxon>Eukaryota</taxon>
        <taxon>Viridiplantae</taxon>
        <taxon>Streptophyta</taxon>
        <taxon>Embryophyta</taxon>
        <taxon>Tracheophyta</taxon>
        <taxon>Spermatophyta</taxon>
        <taxon>Magnoliopsida</taxon>
        <taxon>eudicotyledons</taxon>
        <taxon>Gunneridae</taxon>
        <taxon>Pentapetalae</taxon>
        <taxon>asterids</taxon>
        <taxon>campanulids</taxon>
        <taxon>Asterales</taxon>
        <taxon>Asteraceae</taxon>
        <taxon>Asteroideae</taxon>
        <taxon>Heliantheae alliance</taxon>
        <taxon>Heliantheae</taxon>
        <taxon>Helianthus</taxon>
    </lineage>
</organism>
<evidence type="ECO:0000313" key="1">
    <source>
        <dbReference type="EMBL" id="OTG25640.1"/>
    </source>
</evidence>
<protein>
    <submittedName>
        <fullName evidence="1">Uncharacterized protein</fullName>
    </submittedName>
</protein>
<reference evidence="2" key="1">
    <citation type="journal article" date="2017" name="Nature">
        <title>The sunflower genome provides insights into oil metabolism, flowering and Asterid evolution.</title>
        <authorList>
            <person name="Badouin H."/>
            <person name="Gouzy J."/>
            <person name="Grassa C.J."/>
            <person name="Murat F."/>
            <person name="Staton S.E."/>
            <person name="Cottret L."/>
            <person name="Lelandais-Briere C."/>
            <person name="Owens G.L."/>
            <person name="Carrere S."/>
            <person name="Mayjonade B."/>
            <person name="Legrand L."/>
            <person name="Gill N."/>
            <person name="Kane N.C."/>
            <person name="Bowers J.E."/>
            <person name="Hubner S."/>
            <person name="Bellec A."/>
            <person name="Berard A."/>
            <person name="Berges H."/>
            <person name="Blanchet N."/>
            <person name="Boniface M.C."/>
            <person name="Brunel D."/>
            <person name="Catrice O."/>
            <person name="Chaidir N."/>
            <person name="Claudel C."/>
            <person name="Donnadieu C."/>
            <person name="Faraut T."/>
            <person name="Fievet G."/>
            <person name="Helmstetter N."/>
            <person name="King M."/>
            <person name="Knapp S.J."/>
            <person name="Lai Z."/>
            <person name="Le Paslier M.C."/>
            <person name="Lippi Y."/>
            <person name="Lorenzon L."/>
            <person name="Mandel J.R."/>
            <person name="Marage G."/>
            <person name="Marchand G."/>
            <person name="Marquand E."/>
            <person name="Bret-Mestries E."/>
            <person name="Morien E."/>
            <person name="Nambeesan S."/>
            <person name="Nguyen T."/>
            <person name="Pegot-Espagnet P."/>
            <person name="Pouilly N."/>
            <person name="Raftis F."/>
            <person name="Sallet E."/>
            <person name="Schiex T."/>
            <person name="Thomas J."/>
            <person name="Vandecasteele C."/>
            <person name="Vares D."/>
            <person name="Vear F."/>
            <person name="Vautrin S."/>
            <person name="Crespi M."/>
            <person name="Mangin B."/>
            <person name="Burke J.M."/>
            <person name="Salse J."/>
            <person name="Munos S."/>
            <person name="Vincourt P."/>
            <person name="Rieseberg L.H."/>
            <person name="Langlade N.B."/>
        </authorList>
    </citation>
    <scope>NUCLEOTIDE SEQUENCE [LARGE SCALE GENOMIC DNA]</scope>
    <source>
        <strain evidence="2">cv. SF193</strain>
    </source>
</reference>